<dbReference type="InterPro" id="IPR006059">
    <property type="entry name" value="SBP"/>
</dbReference>
<dbReference type="PANTHER" id="PTHR43649">
    <property type="entry name" value="ARABINOSE-BINDING PROTEIN-RELATED"/>
    <property type="match status" value="1"/>
</dbReference>
<protein>
    <submittedName>
        <fullName evidence="1">Unannotated protein</fullName>
    </submittedName>
</protein>
<name>A0A6J7VVC0_9ZZZZ</name>
<dbReference type="PANTHER" id="PTHR43649:SF30">
    <property type="entry name" value="ABC TRANSPORTER SUBSTRATE-BINDING PROTEIN"/>
    <property type="match status" value="1"/>
</dbReference>
<proteinExistence type="predicted"/>
<accession>A0A6J7VVC0</accession>
<evidence type="ECO:0000313" key="1">
    <source>
        <dbReference type="EMBL" id="CAB5113951.1"/>
    </source>
</evidence>
<sequence>MLKRFKLLAVVASVAMIASLSIAVPARGAGIEMTYFTPAYLPGTVAATERIVADWNKANPTTTVKIVYGDVNNMQDKLTTAFAGNVAPDIFQHEAASILSFSKQGYLADLTKEMKPIKSSIPKGLWDVGAYQGKLYGVPTMTQTYTVYANVDMFKKAGVAVPIGTNTFTWDAYQALAKKFTTDGKYGVAWGLRSPAAMTMIMGMNFNAAFFRGLTLTSGPKLSINKAELEVPSRIHAMIYDDKSVDPASLTMTGAGPVPGFLAGKYAMIFAASYVAADLDIAAKATGFNWTALPLLKGSSNQQGANPQTLSVSAQSKYPKQAAAFIRYMVGDKNLSDLAQGEALIPSTSGSLKAALASKKGNAGWTQILDDGSSLALAPFTLVPNYQKWKDTVLQPAMQQYIQGKISIAEMKSRLLSGWLAIR</sequence>
<dbReference type="EMBL" id="CAFBRV010000055">
    <property type="protein sequence ID" value="CAB5113951.1"/>
    <property type="molecule type" value="Genomic_DNA"/>
</dbReference>
<reference evidence="1" key="1">
    <citation type="submission" date="2020-05" db="EMBL/GenBank/DDBJ databases">
        <authorList>
            <person name="Chiriac C."/>
            <person name="Salcher M."/>
            <person name="Ghai R."/>
            <person name="Kavagutti S V."/>
        </authorList>
    </citation>
    <scope>NUCLEOTIDE SEQUENCE</scope>
</reference>
<dbReference type="AlphaFoldDB" id="A0A6J7VVC0"/>
<gene>
    <name evidence="1" type="ORF">UFOPK4410_00691</name>
</gene>
<dbReference type="Pfam" id="PF01547">
    <property type="entry name" value="SBP_bac_1"/>
    <property type="match status" value="1"/>
</dbReference>
<dbReference type="SUPFAM" id="SSF53850">
    <property type="entry name" value="Periplasmic binding protein-like II"/>
    <property type="match status" value="1"/>
</dbReference>
<dbReference type="InterPro" id="IPR050490">
    <property type="entry name" value="Bact_solute-bd_prot1"/>
</dbReference>
<organism evidence="1">
    <name type="scientific">freshwater metagenome</name>
    <dbReference type="NCBI Taxonomy" id="449393"/>
    <lineage>
        <taxon>unclassified sequences</taxon>
        <taxon>metagenomes</taxon>
        <taxon>ecological metagenomes</taxon>
    </lineage>
</organism>
<dbReference type="Gene3D" id="3.40.190.10">
    <property type="entry name" value="Periplasmic binding protein-like II"/>
    <property type="match status" value="1"/>
</dbReference>